<feature type="compositionally biased region" description="Low complexity" evidence="1">
    <location>
        <begin position="16"/>
        <end position="47"/>
    </location>
</feature>
<dbReference type="EMBL" id="VSWC01000158">
    <property type="protein sequence ID" value="KAA1073723.1"/>
    <property type="molecule type" value="Genomic_DNA"/>
</dbReference>
<feature type="compositionally biased region" description="Polar residues" evidence="1">
    <location>
        <begin position="84"/>
        <end position="96"/>
    </location>
</feature>
<evidence type="ECO:0000256" key="1">
    <source>
        <dbReference type="SAM" id="MobiDB-lite"/>
    </source>
</evidence>
<protein>
    <submittedName>
        <fullName evidence="2">Uncharacterized protein</fullName>
    </submittedName>
</protein>
<reference evidence="2 3" key="1">
    <citation type="submission" date="2019-05" db="EMBL/GenBank/DDBJ databases">
        <title>Emergence of the Ug99 lineage of the wheat stem rust pathogen through somatic hybridization.</title>
        <authorList>
            <person name="Li F."/>
            <person name="Upadhyaya N.M."/>
            <person name="Sperschneider J."/>
            <person name="Matny O."/>
            <person name="Nguyen-Phuc H."/>
            <person name="Mago R."/>
            <person name="Raley C."/>
            <person name="Miller M.E."/>
            <person name="Silverstein K.A.T."/>
            <person name="Henningsen E."/>
            <person name="Hirsch C.D."/>
            <person name="Visser B."/>
            <person name="Pretorius Z.A."/>
            <person name="Steffenson B.J."/>
            <person name="Schwessinger B."/>
            <person name="Dodds P.N."/>
            <person name="Figueroa M."/>
        </authorList>
    </citation>
    <scope>NUCLEOTIDE SEQUENCE [LARGE SCALE GENOMIC DNA]</scope>
    <source>
        <strain evidence="2">21-0</strain>
    </source>
</reference>
<dbReference type="OrthoDB" id="10480431at2759"/>
<dbReference type="Proteomes" id="UP000324748">
    <property type="component" value="Unassembled WGS sequence"/>
</dbReference>
<accession>A0A5B0MBW9</accession>
<organism evidence="2 3">
    <name type="scientific">Puccinia graminis f. sp. tritici</name>
    <dbReference type="NCBI Taxonomy" id="56615"/>
    <lineage>
        <taxon>Eukaryota</taxon>
        <taxon>Fungi</taxon>
        <taxon>Dikarya</taxon>
        <taxon>Basidiomycota</taxon>
        <taxon>Pucciniomycotina</taxon>
        <taxon>Pucciniomycetes</taxon>
        <taxon>Pucciniales</taxon>
        <taxon>Pucciniaceae</taxon>
        <taxon>Puccinia</taxon>
    </lineage>
</organism>
<evidence type="ECO:0000313" key="3">
    <source>
        <dbReference type="Proteomes" id="UP000324748"/>
    </source>
</evidence>
<dbReference type="AlphaFoldDB" id="A0A5B0MBW9"/>
<name>A0A5B0MBW9_PUCGR</name>
<feature type="region of interest" description="Disordered" evidence="1">
    <location>
        <begin position="77"/>
        <end position="108"/>
    </location>
</feature>
<evidence type="ECO:0000313" key="2">
    <source>
        <dbReference type="EMBL" id="KAA1073723.1"/>
    </source>
</evidence>
<proteinExistence type="predicted"/>
<comment type="caution">
    <text evidence="2">The sequence shown here is derived from an EMBL/GenBank/DDBJ whole genome shotgun (WGS) entry which is preliminary data.</text>
</comment>
<gene>
    <name evidence="2" type="ORF">PGT21_023536</name>
</gene>
<feature type="region of interest" description="Disordered" evidence="1">
    <location>
        <begin position="1"/>
        <end position="54"/>
    </location>
</feature>
<sequence length="172" mass="17996">MNTISSGGVSPDKRPTTQTSTQAPPPMAMAIEPAARLTPALTAATRPNVTARPATEKVPLPPAIATHLQGIIPACREKPLPTRGYSSQLVGRNPSRQAGLCSSSPGGIPPGGVASLGTGYPLGYPDIRQVWAEKQPSAPAGGYPPADSGYPRRIIRDHLYGIPINNYQLQNT</sequence>
<keyword evidence="3" id="KW-1185">Reference proteome</keyword>